<reference evidence="1" key="2">
    <citation type="journal article" date="2015" name="Fish Shellfish Immunol.">
        <title>Early steps in the European eel (Anguilla anguilla)-Vibrio vulnificus interaction in the gills: Role of the RtxA13 toxin.</title>
        <authorList>
            <person name="Callol A."/>
            <person name="Pajuelo D."/>
            <person name="Ebbesson L."/>
            <person name="Teles M."/>
            <person name="MacKenzie S."/>
            <person name="Amaro C."/>
        </authorList>
    </citation>
    <scope>NUCLEOTIDE SEQUENCE</scope>
</reference>
<reference evidence="1" key="1">
    <citation type="submission" date="2014-11" db="EMBL/GenBank/DDBJ databases">
        <authorList>
            <person name="Amaro Gonzalez C."/>
        </authorList>
    </citation>
    <scope>NUCLEOTIDE SEQUENCE</scope>
</reference>
<organism evidence="1">
    <name type="scientific">Anguilla anguilla</name>
    <name type="common">European freshwater eel</name>
    <name type="synonym">Muraena anguilla</name>
    <dbReference type="NCBI Taxonomy" id="7936"/>
    <lineage>
        <taxon>Eukaryota</taxon>
        <taxon>Metazoa</taxon>
        <taxon>Chordata</taxon>
        <taxon>Craniata</taxon>
        <taxon>Vertebrata</taxon>
        <taxon>Euteleostomi</taxon>
        <taxon>Actinopterygii</taxon>
        <taxon>Neopterygii</taxon>
        <taxon>Teleostei</taxon>
        <taxon>Anguilliformes</taxon>
        <taxon>Anguillidae</taxon>
        <taxon>Anguilla</taxon>
    </lineage>
</organism>
<protein>
    <submittedName>
        <fullName evidence="1">Uncharacterized protein</fullName>
    </submittedName>
</protein>
<proteinExistence type="predicted"/>
<dbReference type="AlphaFoldDB" id="A0A0E9WA76"/>
<dbReference type="EMBL" id="GBXM01021340">
    <property type="protein sequence ID" value="JAH87237.1"/>
    <property type="molecule type" value="Transcribed_RNA"/>
</dbReference>
<sequence>MRDKPLPHLHHINAALFTYGVQQRSKFHFRTET</sequence>
<name>A0A0E9WA76_ANGAN</name>
<accession>A0A0E9WA76</accession>
<evidence type="ECO:0000313" key="1">
    <source>
        <dbReference type="EMBL" id="JAH87237.1"/>
    </source>
</evidence>